<sequence length="231" mass="27347">MSKKQIKKNIFMGVGCALLLIVGTIYSLLYNNGRWVKNMDMSEYVFSYKDIPMLVIGALIALYAIYIVIICFKNVFSKNSREKRYSRTISPYWGFCGMFGFLGFGGFWTYYKFGEIFPFVGFGGFWTYYKFGEIFPFAFFIFFGFFSFFFEGKLSHILEDELFQENKRKAQLEAYKIGFKLLFVVIWLMAIGMFSRNVEWCAMFMLISVSLIYALVLFLSNYLLYRYEKRE</sequence>
<keyword evidence="1" id="KW-0812">Transmembrane</keyword>
<accession>A0A412KLR9</accession>
<organism evidence="2 3">
    <name type="scientific">Dorea formicigenerans</name>
    <dbReference type="NCBI Taxonomy" id="39486"/>
    <lineage>
        <taxon>Bacteria</taxon>
        <taxon>Bacillati</taxon>
        <taxon>Bacillota</taxon>
        <taxon>Clostridia</taxon>
        <taxon>Lachnospirales</taxon>
        <taxon>Lachnospiraceae</taxon>
        <taxon>Dorea</taxon>
    </lineage>
</organism>
<protein>
    <submittedName>
        <fullName evidence="2">DUF3796 domain-containing protein</fullName>
    </submittedName>
</protein>
<evidence type="ECO:0000313" key="3">
    <source>
        <dbReference type="Proteomes" id="UP000285981"/>
    </source>
</evidence>
<evidence type="ECO:0000313" key="2">
    <source>
        <dbReference type="EMBL" id="RGS69247.1"/>
    </source>
</evidence>
<name>A0A412KLR9_9FIRM</name>
<keyword evidence="1" id="KW-0472">Membrane</keyword>
<feature type="transmembrane region" description="Helical" evidence="1">
    <location>
        <begin position="51"/>
        <end position="72"/>
    </location>
</feature>
<dbReference type="Proteomes" id="UP000285981">
    <property type="component" value="Unassembled WGS sequence"/>
</dbReference>
<feature type="transmembrane region" description="Helical" evidence="1">
    <location>
        <begin position="12"/>
        <end position="31"/>
    </location>
</feature>
<comment type="caution">
    <text evidence="2">The sequence shown here is derived from an EMBL/GenBank/DDBJ whole genome shotgun (WGS) entry which is preliminary data.</text>
</comment>
<keyword evidence="1" id="KW-1133">Transmembrane helix</keyword>
<reference evidence="2 3" key="1">
    <citation type="submission" date="2018-08" db="EMBL/GenBank/DDBJ databases">
        <title>A genome reference for cultivated species of the human gut microbiota.</title>
        <authorList>
            <person name="Zou Y."/>
            <person name="Xue W."/>
            <person name="Luo G."/>
        </authorList>
    </citation>
    <scope>NUCLEOTIDE SEQUENCE [LARGE SCALE GENOMIC DNA]</scope>
    <source>
        <strain evidence="2 3">AF21-25</strain>
    </source>
</reference>
<feature type="transmembrane region" description="Helical" evidence="1">
    <location>
        <begin position="131"/>
        <end position="150"/>
    </location>
</feature>
<feature type="transmembrane region" description="Helical" evidence="1">
    <location>
        <begin position="177"/>
        <end position="196"/>
    </location>
</feature>
<dbReference type="AlphaFoldDB" id="A0A412KLR9"/>
<evidence type="ECO:0000256" key="1">
    <source>
        <dbReference type="SAM" id="Phobius"/>
    </source>
</evidence>
<feature type="transmembrane region" description="Helical" evidence="1">
    <location>
        <begin position="202"/>
        <end position="225"/>
    </location>
</feature>
<proteinExistence type="predicted"/>
<feature type="transmembrane region" description="Helical" evidence="1">
    <location>
        <begin position="92"/>
        <end position="111"/>
    </location>
</feature>
<dbReference type="EMBL" id="QRVU01000060">
    <property type="protein sequence ID" value="RGS69247.1"/>
    <property type="molecule type" value="Genomic_DNA"/>
</dbReference>
<gene>
    <name evidence="2" type="ORF">DWX78_11350</name>
</gene>